<keyword evidence="3" id="KW-0732">Signal</keyword>
<feature type="chain" id="PRO_5043934777" evidence="3">
    <location>
        <begin position="21"/>
        <end position="157"/>
    </location>
</feature>
<dbReference type="EMBL" id="JARQZJ010000002">
    <property type="protein sequence ID" value="KAK9870083.1"/>
    <property type="molecule type" value="Genomic_DNA"/>
</dbReference>
<evidence type="ECO:0000256" key="3">
    <source>
        <dbReference type="SAM" id="SignalP"/>
    </source>
</evidence>
<comment type="similarity">
    <text evidence="1">Belongs to the OPA3 family.</text>
</comment>
<protein>
    <submittedName>
        <fullName evidence="4">Uncharacterized protein</fullName>
    </submittedName>
</protein>
<evidence type="ECO:0000256" key="2">
    <source>
        <dbReference type="ARBA" id="ARBA00023054"/>
    </source>
</evidence>
<evidence type="ECO:0000256" key="1">
    <source>
        <dbReference type="ARBA" id="ARBA00007584"/>
    </source>
</evidence>
<reference evidence="4 5" key="1">
    <citation type="submission" date="2023-03" db="EMBL/GenBank/DDBJ databases">
        <title>Genome insight into feeding habits of ladybird beetles.</title>
        <authorList>
            <person name="Li H.-S."/>
            <person name="Huang Y.-H."/>
            <person name="Pang H."/>
        </authorList>
    </citation>
    <scope>NUCLEOTIDE SEQUENCE [LARGE SCALE GENOMIC DNA]</scope>
    <source>
        <strain evidence="4">SYSU_2023b</strain>
        <tissue evidence="4">Whole body</tissue>
    </source>
</reference>
<gene>
    <name evidence="4" type="ORF">WA026_006178</name>
</gene>
<dbReference type="GO" id="GO:0005739">
    <property type="term" value="C:mitochondrion"/>
    <property type="evidence" value="ECO:0007669"/>
    <property type="project" value="TreeGrafter"/>
</dbReference>
<feature type="signal peptide" evidence="3">
    <location>
        <begin position="1"/>
        <end position="20"/>
    </location>
</feature>
<accession>A0AAW1TK17</accession>
<proteinExistence type="inferred from homology"/>
<evidence type="ECO:0000313" key="4">
    <source>
        <dbReference type="EMBL" id="KAK9870083.1"/>
    </source>
</evidence>
<dbReference type="Pfam" id="PF07047">
    <property type="entry name" value="OPA3"/>
    <property type="match status" value="1"/>
</dbReference>
<dbReference type="PANTHER" id="PTHR12499">
    <property type="entry name" value="OPTIC ATROPHY 3 PROTEIN OPA3"/>
    <property type="match status" value="1"/>
</dbReference>
<keyword evidence="2" id="KW-0175">Coiled coil</keyword>
<sequence>MGIIMMKLTFLFLKYTAVKGSKPFMNFVLARAKNHQYFVDTVLVPIANFQNNLESKLKMWILNKWGAPAKIEVLNREQSVKLATYMIAELTGESIAIYFILSTYWYSRAKALKKEEDEISEIEDLWKKVEELKNLKMKQINSIKELLLTVEAMNLKS</sequence>
<dbReference type="InterPro" id="IPR010754">
    <property type="entry name" value="OPA3-like"/>
</dbReference>
<keyword evidence="5" id="KW-1185">Reference proteome</keyword>
<dbReference type="AlphaFoldDB" id="A0AAW1TK17"/>
<evidence type="ECO:0000313" key="5">
    <source>
        <dbReference type="Proteomes" id="UP001431783"/>
    </source>
</evidence>
<name>A0AAW1TK17_9CUCU</name>
<organism evidence="4 5">
    <name type="scientific">Henosepilachna vigintioctopunctata</name>
    <dbReference type="NCBI Taxonomy" id="420089"/>
    <lineage>
        <taxon>Eukaryota</taxon>
        <taxon>Metazoa</taxon>
        <taxon>Ecdysozoa</taxon>
        <taxon>Arthropoda</taxon>
        <taxon>Hexapoda</taxon>
        <taxon>Insecta</taxon>
        <taxon>Pterygota</taxon>
        <taxon>Neoptera</taxon>
        <taxon>Endopterygota</taxon>
        <taxon>Coleoptera</taxon>
        <taxon>Polyphaga</taxon>
        <taxon>Cucujiformia</taxon>
        <taxon>Coccinelloidea</taxon>
        <taxon>Coccinellidae</taxon>
        <taxon>Epilachninae</taxon>
        <taxon>Epilachnini</taxon>
        <taxon>Henosepilachna</taxon>
    </lineage>
</organism>
<comment type="caution">
    <text evidence="4">The sequence shown here is derived from an EMBL/GenBank/DDBJ whole genome shotgun (WGS) entry which is preliminary data.</text>
</comment>
<dbReference type="PANTHER" id="PTHR12499:SF0">
    <property type="entry name" value="OPTIC ATROPHY 3 PROTEIN"/>
    <property type="match status" value="1"/>
</dbReference>
<dbReference type="GO" id="GO:0019216">
    <property type="term" value="P:regulation of lipid metabolic process"/>
    <property type="evidence" value="ECO:0007669"/>
    <property type="project" value="TreeGrafter"/>
</dbReference>
<dbReference type="Proteomes" id="UP001431783">
    <property type="component" value="Unassembled WGS sequence"/>
</dbReference>